<protein>
    <submittedName>
        <fullName evidence="1">Uncharacterized protein</fullName>
    </submittedName>
</protein>
<keyword evidence="2" id="KW-1185">Reference proteome</keyword>
<evidence type="ECO:0000313" key="2">
    <source>
        <dbReference type="Proteomes" id="UP000183952"/>
    </source>
</evidence>
<sequence>MYRIIYMHIKLHIYYFKGVREMNINLSDTEVLLLLDSVLDNHKRCEECCEPELVIDRKSLQDLYNKILMEAQDNGMASMLKPIGNIAN</sequence>
<dbReference type="AlphaFoldDB" id="A0A1M6MHA4"/>
<gene>
    <name evidence="1" type="ORF">SAMN02745248_01057</name>
</gene>
<proteinExistence type="predicted"/>
<dbReference type="STRING" id="1121331.SAMN02745248_01057"/>
<accession>A0A1M6MHA4</accession>
<reference evidence="1 2" key="1">
    <citation type="submission" date="2016-11" db="EMBL/GenBank/DDBJ databases">
        <authorList>
            <person name="Jaros S."/>
            <person name="Januszkiewicz K."/>
            <person name="Wedrychowicz H."/>
        </authorList>
    </citation>
    <scope>NUCLEOTIDE SEQUENCE [LARGE SCALE GENOMIC DNA]</scope>
    <source>
        <strain evidence="1 2">DSM 3090</strain>
    </source>
</reference>
<name>A0A1M6MHA4_9CLOT</name>
<dbReference type="EMBL" id="FRAD01000007">
    <property type="protein sequence ID" value="SHJ82828.1"/>
    <property type="molecule type" value="Genomic_DNA"/>
</dbReference>
<organism evidence="1 2">
    <name type="scientific">Hathewaya proteolytica DSM 3090</name>
    <dbReference type="NCBI Taxonomy" id="1121331"/>
    <lineage>
        <taxon>Bacteria</taxon>
        <taxon>Bacillati</taxon>
        <taxon>Bacillota</taxon>
        <taxon>Clostridia</taxon>
        <taxon>Eubacteriales</taxon>
        <taxon>Clostridiaceae</taxon>
        <taxon>Hathewaya</taxon>
    </lineage>
</organism>
<dbReference type="Proteomes" id="UP000183952">
    <property type="component" value="Unassembled WGS sequence"/>
</dbReference>
<evidence type="ECO:0000313" key="1">
    <source>
        <dbReference type="EMBL" id="SHJ82828.1"/>
    </source>
</evidence>